<dbReference type="InterPro" id="IPR011990">
    <property type="entry name" value="TPR-like_helical_dom_sf"/>
</dbReference>
<proteinExistence type="predicted"/>
<sequence length="730" mass="81253">MPPRPLEKFSRALRRRSQVRVWQQSLEAMTAATEASADVVRISLGSLGELSSSPIQANHTFSTSLARGALETRAVLATRKAIRQSTSKAGAIKAFQELLTTSGETPTPATFKTLSHVLLRHHVEERLGKTAFQKVVMDAIGAASDRWSGLTEEEWSTLVNYTCRTTERWAERGSSFNKLLGFAQEGSDNDIVAQIEFQMRKSGATISAAVLADLMHLDISWSTALHLYTYSRSMHSNVMPPMEMTDRLMGLMTGYRTGHGGSRAWERALSLYENALASGYDTTLTTYTHALDALWRSADTFHRLRSDPSVAHKQFVWESALAVCNDASKAKLLLSGDEGCAFAESVLKAVAASGRWSVAVSLLSNMDLSTSEMSFRSLVPTAESYAFCIAACYTAGHAAHGDALWTVFSDSYSPRSLHSEVLTILLQSMRHVIRMSTRVGAVVEELCVNEKGLERTVVVACLQLLSSRYVVTKEPKWRLVERLLNLYHSSYWPQQQEARRIELQSVFRCCHLIATTEGANGRHLLSQLRSQLVEIFGASSAEVEWLDDTAVYALQTVTSCKEAIRIYEALPVPLRQAKQMLVAALVRCCRDVEQQHNEEFYLLEEDVQEMKRESVSALVQEMTLYAKKVFDAEENFPYDLYAELLLLSAKGAMQKRMAVEAMRCLSMGSAEAIEFRHVSRIAAALSLTELNVESSLIDGHAKLRYTAISNPNGSQKKLPHLGSLFDMSRW</sequence>
<dbReference type="Gene3D" id="1.25.40.10">
    <property type="entry name" value="Tetratricopeptide repeat domain"/>
    <property type="match status" value="1"/>
</dbReference>
<dbReference type="VEuPathDB" id="TriTrypDB:TvY486_0900140"/>
<protein>
    <submittedName>
        <fullName evidence="1">Uncharacterized protein</fullName>
    </submittedName>
</protein>
<gene>
    <name evidence="1" type="ORF">TVY486_0900140</name>
</gene>
<reference evidence="1" key="1">
    <citation type="journal article" date="2012" name="Proc. Natl. Acad. Sci. U.S.A.">
        <title>Antigenic diversity is generated by distinct evolutionary mechanisms in African trypanosome species.</title>
        <authorList>
            <person name="Jackson A.P."/>
            <person name="Berry A."/>
            <person name="Aslett M."/>
            <person name="Allison H.C."/>
            <person name="Burton P."/>
            <person name="Vavrova-Anderson J."/>
            <person name="Brown R."/>
            <person name="Browne H."/>
            <person name="Corton N."/>
            <person name="Hauser H."/>
            <person name="Gamble J."/>
            <person name="Gilderthorp R."/>
            <person name="Marcello L."/>
            <person name="McQuillan J."/>
            <person name="Otto T.D."/>
            <person name="Quail M.A."/>
            <person name="Sanders M.J."/>
            <person name="van Tonder A."/>
            <person name="Ginger M.L."/>
            <person name="Field M.C."/>
            <person name="Barry J.D."/>
            <person name="Hertz-Fowler C."/>
            <person name="Berriman M."/>
        </authorList>
    </citation>
    <scope>NUCLEOTIDE SEQUENCE</scope>
    <source>
        <strain evidence="1">Y486</strain>
    </source>
</reference>
<dbReference type="EMBL" id="HE573025">
    <property type="protein sequence ID" value="CCC50191.1"/>
    <property type="molecule type" value="Genomic_DNA"/>
</dbReference>
<accession>G0U3V1</accession>
<dbReference type="AlphaFoldDB" id="G0U3V1"/>
<name>G0U3V1_TRYVY</name>
<organism evidence="1">
    <name type="scientific">Trypanosoma vivax (strain Y486)</name>
    <dbReference type="NCBI Taxonomy" id="1055687"/>
    <lineage>
        <taxon>Eukaryota</taxon>
        <taxon>Discoba</taxon>
        <taxon>Euglenozoa</taxon>
        <taxon>Kinetoplastea</taxon>
        <taxon>Metakinetoplastina</taxon>
        <taxon>Trypanosomatida</taxon>
        <taxon>Trypanosomatidae</taxon>
        <taxon>Trypanosoma</taxon>
        <taxon>Duttonella</taxon>
    </lineage>
</organism>
<evidence type="ECO:0000313" key="1">
    <source>
        <dbReference type="EMBL" id="CCC50191.1"/>
    </source>
</evidence>